<evidence type="ECO:0000256" key="2">
    <source>
        <dbReference type="ARBA" id="ARBA00007448"/>
    </source>
</evidence>
<dbReference type="InterPro" id="IPR058017">
    <property type="entry name" value="At3g28540-like_C"/>
</dbReference>
<comment type="similarity">
    <text evidence="2">Belongs to the AAA ATPase family. BCS1 subfamily.</text>
</comment>
<dbReference type="SUPFAM" id="SSF52540">
    <property type="entry name" value="P-loop containing nucleoside triphosphate hydrolases"/>
    <property type="match status" value="1"/>
</dbReference>
<evidence type="ECO:0000313" key="8">
    <source>
        <dbReference type="Proteomes" id="UP001633002"/>
    </source>
</evidence>
<dbReference type="CDD" id="cd19510">
    <property type="entry name" value="RecA-like_BCS1"/>
    <property type="match status" value="1"/>
</dbReference>
<dbReference type="EMBL" id="JBJQOH010000007">
    <property type="protein sequence ID" value="KAL3679208.1"/>
    <property type="molecule type" value="Genomic_DNA"/>
</dbReference>
<evidence type="ECO:0000256" key="5">
    <source>
        <dbReference type="SAM" id="MobiDB-lite"/>
    </source>
</evidence>
<evidence type="ECO:0000256" key="4">
    <source>
        <dbReference type="ARBA" id="ARBA00049360"/>
    </source>
</evidence>
<sequence length="578" mass="66518">MSTRMMYRSVGAMFEPWTWLASFGFFAFLQQFIPREYSSRIRRLIRSWLHSFNPYVYCHVHEFENAIPNTLYSDTEIYLSALTSESVDRINLSKSKGTKTMTVKMAHDQERKDKFEGVKIEWTHYCIERPKVMWTARFETTSDEKRHFTLQIHRKEKDVLERYMAHIQEQAKLLKRAARDLRLYTNSKSQDSYYLQRSPWTSVNFVHPATFDTLALDGDLKRKISEDLDRFAEGEAYYRRVGRAWKRGYLLYGPPGTGKSSMIAAIANKMRYDIYDLELTEVESNVQLRKLLLNTSNKSVIVIEDIDCSLDLSGQRKKKKKKPSEEPNPAHPMSKPSKEQSKVTLSGLLNFVDGLWSCCGAERIFIFTTNYMEKLDPALLRPGRMDMHIHLSYCTFSAFQVLARNYLQIEDHELFDKLETAFEGSYMTPAEVSEIFVAEQDFPTRALENLLVALDNHRVKPSPPPPDSDDEQEDEKEVAAKSTKGKDDQEKETTSDVIKTSNGTIEPKAPEKQNSIRNKTDSDDSPVKAKPKGASETHSNGTIFLGGNFRAVKHGDLDMDYAHLSYDDCDDSLPLLTE</sequence>
<feature type="compositionally biased region" description="Basic and acidic residues" evidence="5">
    <location>
        <begin position="518"/>
        <end position="527"/>
    </location>
</feature>
<dbReference type="PANTHER" id="PTHR23070">
    <property type="entry name" value="BCS1 AAA-TYPE ATPASE"/>
    <property type="match status" value="1"/>
</dbReference>
<dbReference type="InterPro" id="IPR025753">
    <property type="entry name" value="AAA_N_dom"/>
</dbReference>
<feature type="region of interest" description="Disordered" evidence="5">
    <location>
        <begin position="314"/>
        <end position="340"/>
    </location>
</feature>
<dbReference type="SMART" id="SM00382">
    <property type="entry name" value="AAA"/>
    <property type="match status" value="1"/>
</dbReference>
<dbReference type="Gene3D" id="6.10.280.40">
    <property type="match status" value="1"/>
</dbReference>
<evidence type="ECO:0000313" key="7">
    <source>
        <dbReference type="EMBL" id="KAL3679208.1"/>
    </source>
</evidence>
<name>A0ABD3GJT5_9MARC</name>
<dbReference type="InterPro" id="IPR003593">
    <property type="entry name" value="AAA+_ATPase"/>
</dbReference>
<protein>
    <recommendedName>
        <fullName evidence="6">AAA+ ATPase domain-containing protein</fullName>
    </recommendedName>
</protein>
<feature type="domain" description="AAA+ ATPase" evidence="6">
    <location>
        <begin position="245"/>
        <end position="395"/>
    </location>
</feature>
<accession>A0ABD3GJT5</accession>
<dbReference type="GO" id="GO:0006950">
    <property type="term" value="P:response to stress"/>
    <property type="evidence" value="ECO:0007669"/>
    <property type="project" value="UniProtKB-ARBA"/>
</dbReference>
<dbReference type="AlphaFoldDB" id="A0ABD3GJT5"/>
<feature type="compositionally biased region" description="Polar residues" evidence="5">
    <location>
        <begin position="495"/>
        <end position="504"/>
    </location>
</feature>
<dbReference type="InterPro" id="IPR050747">
    <property type="entry name" value="Mitochondrial_chaperone_BCS1"/>
</dbReference>
<dbReference type="InterPro" id="IPR027417">
    <property type="entry name" value="P-loop_NTPase"/>
</dbReference>
<evidence type="ECO:0000256" key="3">
    <source>
        <dbReference type="ARBA" id="ARBA00022842"/>
    </source>
</evidence>
<dbReference type="Pfam" id="PF00004">
    <property type="entry name" value="AAA"/>
    <property type="match status" value="1"/>
</dbReference>
<dbReference type="Proteomes" id="UP001633002">
    <property type="component" value="Unassembled WGS sequence"/>
</dbReference>
<feature type="compositionally biased region" description="Acidic residues" evidence="5">
    <location>
        <begin position="467"/>
        <end position="476"/>
    </location>
</feature>
<dbReference type="Pfam" id="PF14363">
    <property type="entry name" value="AAA_assoc"/>
    <property type="match status" value="1"/>
</dbReference>
<gene>
    <name evidence="7" type="ORF">R1sor_022164</name>
</gene>
<dbReference type="Pfam" id="PF25568">
    <property type="entry name" value="AAA_lid_At3g28540"/>
    <property type="match status" value="1"/>
</dbReference>
<comment type="caution">
    <text evidence="7">The sequence shown here is derived from an EMBL/GenBank/DDBJ whole genome shotgun (WGS) entry which is preliminary data.</text>
</comment>
<evidence type="ECO:0000259" key="6">
    <source>
        <dbReference type="SMART" id="SM00382"/>
    </source>
</evidence>
<feature type="region of interest" description="Disordered" evidence="5">
    <location>
        <begin position="455"/>
        <end position="544"/>
    </location>
</feature>
<comment type="cofactor">
    <cofactor evidence="1">
        <name>Mg(2+)</name>
        <dbReference type="ChEBI" id="CHEBI:18420"/>
    </cofactor>
</comment>
<proteinExistence type="inferred from homology"/>
<comment type="catalytic activity">
    <reaction evidence="4">
        <text>ATP + H2O = ADP + phosphate + H(+)</text>
        <dbReference type="Rhea" id="RHEA:13065"/>
        <dbReference type="ChEBI" id="CHEBI:15377"/>
        <dbReference type="ChEBI" id="CHEBI:15378"/>
        <dbReference type="ChEBI" id="CHEBI:30616"/>
        <dbReference type="ChEBI" id="CHEBI:43474"/>
        <dbReference type="ChEBI" id="CHEBI:456216"/>
    </reaction>
</comment>
<dbReference type="Gene3D" id="3.40.50.300">
    <property type="entry name" value="P-loop containing nucleotide triphosphate hydrolases"/>
    <property type="match status" value="1"/>
</dbReference>
<keyword evidence="3" id="KW-0460">Magnesium</keyword>
<reference evidence="7 8" key="1">
    <citation type="submission" date="2024-09" db="EMBL/GenBank/DDBJ databases">
        <title>Chromosome-scale assembly of Riccia sorocarpa.</title>
        <authorList>
            <person name="Paukszto L."/>
        </authorList>
    </citation>
    <scope>NUCLEOTIDE SEQUENCE [LARGE SCALE GENOMIC DNA]</scope>
    <source>
        <strain evidence="7">LP-2024</strain>
        <tissue evidence="7">Aerial parts of the thallus</tissue>
    </source>
</reference>
<dbReference type="InterPro" id="IPR003959">
    <property type="entry name" value="ATPase_AAA_core"/>
</dbReference>
<evidence type="ECO:0000256" key="1">
    <source>
        <dbReference type="ARBA" id="ARBA00001946"/>
    </source>
</evidence>
<organism evidence="7 8">
    <name type="scientific">Riccia sorocarpa</name>
    <dbReference type="NCBI Taxonomy" id="122646"/>
    <lineage>
        <taxon>Eukaryota</taxon>
        <taxon>Viridiplantae</taxon>
        <taxon>Streptophyta</taxon>
        <taxon>Embryophyta</taxon>
        <taxon>Marchantiophyta</taxon>
        <taxon>Marchantiopsida</taxon>
        <taxon>Marchantiidae</taxon>
        <taxon>Marchantiales</taxon>
        <taxon>Ricciaceae</taxon>
        <taxon>Riccia</taxon>
    </lineage>
</organism>
<keyword evidence="8" id="KW-1185">Reference proteome</keyword>
<feature type="compositionally biased region" description="Basic and acidic residues" evidence="5">
    <location>
        <begin position="484"/>
        <end position="494"/>
    </location>
</feature>